<proteinExistence type="predicted"/>
<reference evidence="2" key="2">
    <citation type="submission" date="2013-12" db="EMBL/GenBank/DDBJ databases">
        <title>Evolution of pathogenesis and genome organization in the Tremellales.</title>
        <authorList>
            <person name="Cuomo C."/>
            <person name="Litvintseva A."/>
            <person name="Heitman J."/>
            <person name="Chen Y."/>
            <person name="Sun S."/>
            <person name="Springer D."/>
            <person name="Dromer F."/>
            <person name="Young S."/>
            <person name="Zeng Q."/>
            <person name="Chapman S."/>
            <person name="Gujja S."/>
            <person name="Saif S."/>
            <person name="Birren B."/>
        </authorList>
    </citation>
    <scope>NUCLEOTIDE SEQUENCE [LARGE SCALE GENOMIC DNA]</scope>
    <source>
        <strain evidence="2">CBS 10435</strain>
    </source>
</reference>
<dbReference type="EMBL" id="KI669460">
    <property type="protein sequence ID" value="OCF59421.1"/>
    <property type="molecule type" value="Genomic_DNA"/>
</dbReference>
<reference evidence="1 2" key="1">
    <citation type="submission" date="2013-07" db="EMBL/GenBank/DDBJ databases">
        <title>The Genome Sequence of Kwoniella mangroviensis CBS10435.</title>
        <authorList>
            <consortium name="The Broad Institute Genome Sequencing Platform"/>
            <person name="Cuomo C."/>
            <person name="Litvintseva A."/>
            <person name="Chen Y."/>
            <person name="Heitman J."/>
            <person name="Sun S."/>
            <person name="Springer D."/>
            <person name="Dromer F."/>
            <person name="Young S.K."/>
            <person name="Zeng Q."/>
            <person name="Gargeya S."/>
            <person name="Fitzgerald M."/>
            <person name="Abouelleil A."/>
            <person name="Alvarado L."/>
            <person name="Berlin A.M."/>
            <person name="Chapman S.B."/>
            <person name="Dewar J."/>
            <person name="Goldberg J."/>
            <person name="Griggs A."/>
            <person name="Gujja S."/>
            <person name="Hansen M."/>
            <person name="Howarth C."/>
            <person name="Imamovic A."/>
            <person name="Larimer J."/>
            <person name="McCowan C."/>
            <person name="Murphy C."/>
            <person name="Pearson M."/>
            <person name="Priest M."/>
            <person name="Roberts A."/>
            <person name="Saif S."/>
            <person name="Shea T."/>
            <person name="Sykes S."/>
            <person name="Wortman J."/>
            <person name="Nusbaum C."/>
            <person name="Birren B."/>
        </authorList>
    </citation>
    <scope>NUCLEOTIDE SEQUENCE [LARGE SCALE GENOMIC DNA]</scope>
    <source>
        <strain evidence="1 2">CBS 10435</strain>
    </source>
</reference>
<accession>A0A1B9IV58</accession>
<protein>
    <submittedName>
        <fullName evidence="1">Uncharacterized protein</fullName>
    </submittedName>
</protein>
<gene>
    <name evidence="1" type="ORF">L486_02086</name>
</gene>
<organism evidence="1 2">
    <name type="scientific">Kwoniella mangroviensis CBS 10435</name>
    <dbReference type="NCBI Taxonomy" id="1331196"/>
    <lineage>
        <taxon>Eukaryota</taxon>
        <taxon>Fungi</taxon>
        <taxon>Dikarya</taxon>
        <taxon>Basidiomycota</taxon>
        <taxon>Agaricomycotina</taxon>
        <taxon>Tremellomycetes</taxon>
        <taxon>Tremellales</taxon>
        <taxon>Cryptococcaceae</taxon>
        <taxon>Kwoniella</taxon>
    </lineage>
</organism>
<keyword evidence="2" id="KW-1185">Reference proteome</keyword>
<dbReference type="Proteomes" id="UP000092583">
    <property type="component" value="Unassembled WGS sequence"/>
</dbReference>
<name>A0A1B9IV58_9TREE</name>
<dbReference type="AlphaFoldDB" id="A0A1B9IV58"/>
<sequence>MSGQLSDLQPDSTGSVVVQSASFPEPVAVSVGGKYNPREDRTKFEGKYDRWAVGFLPESRMSELQSTYSDTVNSIRKDEDQLKGPISVIGALSDVVQSQTALGSLGDRPSISFVQGDKLVKVGYPYGRSETDGRGSVALIGTTITRLDDTSQFIQEGSNRFDAAQFRRILSNYKPTDKDFGGSTASKLPFLREVLNSTRVHRPQGLISLRDRLSQPSSAGAWGYRRAPYGEYEEFLIEYLPNDPVDTTQDPLVRMIDGRRPIEVPQTGLPGAVNTAHNLLTTLLQNGCVAAKIDLPTQDGYTVDVEQISQDGRYRISATDYRTSGSQTSSAVSHLLPG</sequence>
<evidence type="ECO:0000313" key="1">
    <source>
        <dbReference type="EMBL" id="OCF59421.1"/>
    </source>
</evidence>
<evidence type="ECO:0000313" key="2">
    <source>
        <dbReference type="Proteomes" id="UP000092583"/>
    </source>
</evidence>